<dbReference type="AlphaFoldDB" id="A0A930VT52"/>
<sequence length="325" mass="34073">MKAGRYGVLTVAASVALLSGCGGAESSGAGPEPAEPTTAETTTETASETTPASNDLILDVPIGDRRIHVTCFGPEQEGVPTVLFESGGGAPSDAWDRVVDIMAPTRRVCSYDRAGVGASPPAPEARRTNKDLVADLEATLAGAGIEGPFVMVSWSIGVLPLTVFTDAHRADVAGVVLVDPRPPQVSARFLAALPPKRKGEPEAVRAWRDDDLGTFEHDPSQNPEHLDIVASYAEVNALLDPPEPFFGDLPLVLLSASGTPAAAWGDLPPALRKEFDRIHSEEQHALVAESTNGRYELVSPSGHAIPDEQPQAVVDAIESVLSAIT</sequence>
<dbReference type="PANTHER" id="PTHR43798:SF33">
    <property type="entry name" value="HYDROLASE, PUTATIVE (AFU_ORTHOLOGUE AFUA_2G14860)-RELATED"/>
    <property type="match status" value="1"/>
</dbReference>
<reference evidence="4" key="1">
    <citation type="submission" date="2020-11" db="EMBL/GenBank/DDBJ databases">
        <title>Nocardioides cynanchi sp. nov., isolated from soil of rhizosphere of Cynanchum wilfordii.</title>
        <authorList>
            <person name="Lee J.-S."/>
            <person name="Suh M.K."/>
            <person name="Kim J.-S."/>
        </authorList>
    </citation>
    <scope>NUCLEOTIDE SEQUENCE</scope>
    <source>
        <strain evidence="4">KCTC 19276</strain>
    </source>
</reference>
<keyword evidence="5" id="KW-1185">Reference proteome</keyword>
<comment type="caution">
    <text evidence="4">The sequence shown here is derived from an EMBL/GenBank/DDBJ whole genome shotgun (WGS) entry which is preliminary data.</text>
</comment>
<feature type="signal peptide" evidence="2">
    <location>
        <begin position="1"/>
        <end position="24"/>
    </location>
</feature>
<evidence type="ECO:0000256" key="2">
    <source>
        <dbReference type="SAM" id="SignalP"/>
    </source>
</evidence>
<dbReference type="InterPro" id="IPR029058">
    <property type="entry name" value="AB_hydrolase_fold"/>
</dbReference>
<dbReference type="InterPro" id="IPR000073">
    <property type="entry name" value="AB_hydrolase_1"/>
</dbReference>
<dbReference type="RefSeq" id="WP_194698657.1">
    <property type="nucleotide sequence ID" value="NZ_JADKPO010000057.1"/>
</dbReference>
<name>A0A930VT52_9ACTN</name>
<dbReference type="InterPro" id="IPR050266">
    <property type="entry name" value="AB_hydrolase_sf"/>
</dbReference>
<proteinExistence type="predicted"/>
<evidence type="ECO:0000256" key="1">
    <source>
        <dbReference type="SAM" id="MobiDB-lite"/>
    </source>
</evidence>
<evidence type="ECO:0000313" key="5">
    <source>
        <dbReference type="Proteomes" id="UP000660668"/>
    </source>
</evidence>
<accession>A0A930VT52</accession>
<organism evidence="4 5">
    <name type="scientific">Nocardioides agariphilus</name>
    <dbReference type="NCBI Taxonomy" id="433664"/>
    <lineage>
        <taxon>Bacteria</taxon>
        <taxon>Bacillati</taxon>
        <taxon>Actinomycetota</taxon>
        <taxon>Actinomycetes</taxon>
        <taxon>Propionibacteriales</taxon>
        <taxon>Nocardioidaceae</taxon>
        <taxon>Nocardioides</taxon>
    </lineage>
</organism>
<dbReference type="Pfam" id="PF12697">
    <property type="entry name" value="Abhydrolase_6"/>
    <property type="match status" value="1"/>
</dbReference>
<dbReference type="EMBL" id="JADKPO010000057">
    <property type="protein sequence ID" value="MBF4770513.1"/>
    <property type="molecule type" value="Genomic_DNA"/>
</dbReference>
<dbReference type="Gene3D" id="3.40.50.1820">
    <property type="entry name" value="alpha/beta hydrolase"/>
    <property type="match status" value="1"/>
</dbReference>
<dbReference type="PROSITE" id="PS51257">
    <property type="entry name" value="PROKAR_LIPOPROTEIN"/>
    <property type="match status" value="1"/>
</dbReference>
<keyword evidence="2" id="KW-0732">Signal</keyword>
<evidence type="ECO:0000313" key="4">
    <source>
        <dbReference type="EMBL" id="MBF4770513.1"/>
    </source>
</evidence>
<dbReference type="GO" id="GO:0016787">
    <property type="term" value="F:hydrolase activity"/>
    <property type="evidence" value="ECO:0007669"/>
    <property type="project" value="UniProtKB-KW"/>
</dbReference>
<evidence type="ECO:0000259" key="3">
    <source>
        <dbReference type="Pfam" id="PF12697"/>
    </source>
</evidence>
<feature type="compositionally biased region" description="Low complexity" evidence="1">
    <location>
        <begin position="26"/>
        <end position="53"/>
    </location>
</feature>
<dbReference type="GO" id="GO:0016020">
    <property type="term" value="C:membrane"/>
    <property type="evidence" value="ECO:0007669"/>
    <property type="project" value="TreeGrafter"/>
</dbReference>
<protein>
    <submittedName>
        <fullName evidence="4">Alpha/beta hydrolase</fullName>
    </submittedName>
</protein>
<dbReference type="SUPFAM" id="SSF53474">
    <property type="entry name" value="alpha/beta-Hydrolases"/>
    <property type="match status" value="1"/>
</dbReference>
<feature type="region of interest" description="Disordered" evidence="1">
    <location>
        <begin position="22"/>
        <end position="54"/>
    </location>
</feature>
<feature type="chain" id="PRO_5037196936" evidence="2">
    <location>
        <begin position="25"/>
        <end position="325"/>
    </location>
</feature>
<gene>
    <name evidence="4" type="ORF">ISU10_22295</name>
</gene>
<keyword evidence="4" id="KW-0378">Hydrolase</keyword>
<dbReference type="Proteomes" id="UP000660668">
    <property type="component" value="Unassembled WGS sequence"/>
</dbReference>
<dbReference type="PANTHER" id="PTHR43798">
    <property type="entry name" value="MONOACYLGLYCEROL LIPASE"/>
    <property type="match status" value="1"/>
</dbReference>
<feature type="domain" description="AB hydrolase-1" evidence="3">
    <location>
        <begin position="82"/>
        <end position="316"/>
    </location>
</feature>